<evidence type="ECO:0000256" key="1">
    <source>
        <dbReference type="ARBA" id="ARBA00023015"/>
    </source>
</evidence>
<accession>A0A5J5IH36</accession>
<dbReference type="Gene3D" id="2.60.120.280">
    <property type="entry name" value="Regulatory protein AraC"/>
    <property type="match status" value="1"/>
</dbReference>
<dbReference type="Proteomes" id="UP000326903">
    <property type="component" value="Unassembled WGS sequence"/>
</dbReference>
<dbReference type="PROSITE" id="PS01124">
    <property type="entry name" value="HTH_ARAC_FAMILY_2"/>
    <property type="match status" value="1"/>
</dbReference>
<keyword evidence="1" id="KW-0805">Transcription regulation</keyword>
<keyword evidence="6" id="KW-1185">Reference proteome</keyword>
<name>A0A5J5IH36_9BACT</name>
<dbReference type="SUPFAM" id="SSF46689">
    <property type="entry name" value="Homeodomain-like"/>
    <property type="match status" value="1"/>
</dbReference>
<dbReference type="InterPro" id="IPR037923">
    <property type="entry name" value="HTH-like"/>
</dbReference>
<dbReference type="AlphaFoldDB" id="A0A5J5IH36"/>
<gene>
    <name evidence="5" type="ORF">FW778_16845</name>
</gene>
<dbReference type="CDD" id="cd06986">
    <property type="entry name" value="cupin_MmsR-like_N"/>
    <property type="match status" value="1"/>
</dbReference>
<dbReference type="Pfam" id="PF02311">
    <property type="entry name" value="AraC_binding"/>
    <property type="match status" value="1"/>
</dbReference>
<evidence type="ECO:0000313" key="6">
    <source>
        <dbReference type="Proteomes" id="UP000326903"/>
    </source>
</evidence>
<dbReference type="Gene3D" id="1.10.10.60">
    <property type="entry name" value="Homeodomain-like"/>
    <property type="match status" value="2"/>
</dbReference>
<evidence type="ECO:0000256" key="3">
    <source>
        <dbReference type="ARBA" id="ARBA00023163"/>
    </source>
</evidence>
<dbReference type="RefSeq" id="WP_150415990.1">
    <property type="nucleotide sequence ID" value="NZ_VYQF01000005.1"/>
</dbReference>
<proteinExistence type="predicted"/>
<dbReference type="InterPro" id="IPR018060">
    <property type="entry name" value="HTH_AraC"/>
</dbReference>
<dbReference type="GO" id="GO:0043565">
    <property type="term" value="F:sequence-specific DNA binding"/>
    <property type="evidence" value="ECO:0007669"/>
    <property type="project" value="InterPro"/>
</dbReference>
<comment type="caution">
    <text evidence="5">The sequence shown here is derived from an EMBL/GenBank/DDBJ whole genome shotgun (WGS) entry which is preliminary data.</text>
</comment>
<dbReference type="Pfam" id="PF12833">
    <property type="entry name" value="HTH_18"/>
    <property type="match status" value="1"/>
</dbReference>
<dbReference type="InterPro" id="IPR003313">
    <property type="entry name" value="AraC-bd"/>
</dbReference>
<dbReference type="SUPFAM" id="SSF51215">
    <property type="entry name" value="Regulatory protein AraC"/>
    <property type="match status" value="1"/>
</dbReference>
<dbReference type="PANTHER" id="PTHR43280:SF30">
    <property type="entry name" value="MMSAB OPERON REGULATORY PROTEIN"/>
    <property type="match status" value="1"/>
</dbReference>
<organism evidence="5 6">
    <name type="scientific">Ginsengibacter hankyongi</name>
    <dbReference type="NCBI Taxonomy" id="2607284"/>
    <lineage>
        <taxon>Bacteria</taxon>
        <taxon>Pseudomonadati</taxon>
        <taxon>Bacteroidota</taxon>
        <taxon>Chitinophagia</taxon>
        <taxon>Chitinophagales</taxon>
        <taxon>Chitinophagaceae</taxon>
        <taxon>Ginsengibacter</taxon>
    </lineage>
</organism>
<dbReference type="InterPro" id="IPR020449">
    <property type="entry name" value="Tscrpt_reg_AraC-type_HTH"/>
</dbReference>
<dbReference type="InterPro" id="IPR009057">
    <property type="entry name" value="Homeodomain-like_sf"/>
</dbReference>
<keyword evidence="3" id="KW-0804">Transcription</keyword>
<dbReference type="EMBL" id="VYQF01000005">
    <property type="protein sequence ID" value="KAA9037756.1"/>
    <property type="molecule type" value="Genomic_DNA"/>
</dbReference>
<evidence type="ECO:0000313" key="5">
    <source>
        <dbReference type="EMBL" id="KAA9037756.1"/>
    </source>
</evidence>
<evidence type="ECO:0000259" key="4">
    <source>
        <dbReference type="PROSITE" id="PS01124"/>
    </source>
</evidence>
<reference evidence="5 6" key="1">
    <citation type="submission" date="2019-09" db="EMBL/GenBank/DDBJ databases">
        <title>Draft genome sequence of Ginsengibacter sp. BR5-29.</title>
        <authorList>
            <person name="Im W.-T."/>
        </authorList>
    </citation>
    <scope>NUCLEOTIDE SEQUENCE [LARGE SCALE GENOMIC DNA]</scope>
    <source>
        <strain evidence="5 6">BR5-29</strain>
    </source>
</reference>
<evidence type="ECO:0000256" key="2">
    <source>
        <dbReference type="ARBA" id="ARBA00023125"/>
    </source>
</evidence>
<dbReference type="PANTHER" id="PTHR43280">
    <property type="entry name" value="ARAC-FAMILY TRANSCRIPTIONAL REGULATOR"/>
    <property type="match status" value="1"/>
</dbReference>
<keyword evidence="2" id="KW-0238">DNA-binding</keyword>
<sequence length="309" mass="36222">MAEKKIKDGFFGEKQINIPRGVVINRLSKQQFVDSLFITHIGYFPKAKFHYRERQYGCPDNILIYCVEGRGHYQTVAKSYTLNANQFMILPPGKFHIYQADLHNPWSIYWIHFSGHKVKQLNHWMKTEDYEQPTDIDYNKKIIEQWFEIYNALASGYSDNNLAFANLCLYRFLTFFLCQPDFIAANLQRDPIGESIAYMRANIDKIFSVNDFAKHLSLSGSHYSSLFRSKIGLSPIDYFIKLKIHYACQLLSQTDFKINLIAEKIGYDDSFYFSRLFKKINGKSPKAYRQAMIEKKASLQPAIKFRKKD</sequence>
<dbReference type="PRINTS" id="PR00032">
    <property type="entry name" value="HTHARAC"/>
</dbReference>
<dbReference type="GO" id="GO:0003700">
    <property type="term" value="F:DNA-binding transcription factor activity"/>
    <property type="evidence" value="ECO:0007669"/>
    <property type="project" value="InterPro"/>
</dbReference>
<dbReference type="SMART" id="SM00342">
    <property type="entry name" value="HTH_ARAC"/>
    <property type="match status" value="1"/>
</dbReference>
<protein>
    <submittedName>
        <fullName evidence="5">AraC family transcriptional regulator</fullName>
    </submittedName>
</protein>
<feature type="domain" description="HTH araC/xylS-type" evidence="4">
    <location>
        <begin position="193"/>
        <end position="291"/>
    </location>
</feature>